<dbReference type="EMBL" id="MU842932">
    <property type="protein sequence ID" value="KAK2025666.1"/>
    <property type="molecule type" value="Genomic_DNA"/>
</dbReference>
<proteinExistence type="predicted"/>
<evidence type="ECO:0000256" key="1">
    <source>
        <dbReference type="SAM" id="SignalP"/>
    </source>
</evidence>
<gene>
    <name evidence="3" type="ORF">LX32DRAFT_567653</name>
</gene>
<dbReference type="Proteomes" id="UP001232148">
    <property type="component" value="Unassembled WGS sequence"/>
</dbReference>
<evidence type="ECO:0000313" key="3">
    <source>
        <dbReference type="EMBL" id="KAK2025666.1"/>
    </source>
</evidence>
<name>A0AAD9HAW3_9PEZI</name>
<organism evidence="3 4">
    <name type="scientific">Colletotrichum zoysiae</name>
    <dbReference type="NCBI Taxonomy" id="1216348"/>
    <lineage>
        <taxon>Eukaryota</taxon>
        <taxon>Fungi</taxon>
        <taxon>Dikarya</taxon>
        <taxon>Ascomycota</taxon>
        <taxon>Pezizomycotina</taxon>
        <taxon>Sordariomycetes</taxon>
        <taxon>Hypocreomycetidae</taxon>
        <taxon>Glomerellales</taxon>
        <taxon>Glomerellaceae</taxon>
        <taxon>Colletotrichum</taxon>
        <taxon>Colletotrichum graminicola species complex</taxon>
    </lineage>
</organism>
<dbReference type="Pfam" id="PF24476">
    <property type="entry name" value="DUF7580"/>
    <property type="match status" value="1"/>
</dbReference>
<feature type="chain" id="PRO_5042046146" description="DUF7580 domain-containing protein" evidence="1">
    <location>
        <begin position="19"/>
        <end position="562"/>
    </location>
</feature>
<dbReference type="PANTHER" id="PTHR35186:SF4">
    <property type="entry name" value="PRION-INHIBITION AND PROPAGATION HELO DOMAIN-CONTAINING PROTEIN"/>
    <property type="match status" value="1"/>
</dbReference>
<sequence>MAEIAGLVLGAVPLLISAIEHYEDFVEPTVAFVKWKGQLSKVTRRLLMGHTTYEQNMRLLLKQVVRNEDLVDMISNPQSDDWKSEWLVRDLREKLGSAYQPAFSTIQEIADIMVTVAANLNINGSDKVTQEGLEAIVFSNPPVSATPIFRQKFYFRKRVAFTIKRRAMNDMLEQLEGCNDRLYGFVEKAAKLQDNVESDSPGSRIRIRFEPPLQTIKQNASRIHRVLSRSWCRKHGAHEVGLLLEERLVRRRRRTGKASLQAVNAMNCFGLSIWRESAMTWLNTEFNLDDTAGSGPCIRPGLPKITISVPDSQAKPGHDLVSIQRVTEICSKIQAAAHPFVGFNLDSSDELSGLCKVQSPPCDLVTNGVSLGEYLPRLKQNLSFLEIYSLAITLVCSVLQLSETPWLRQPWSREDVMFLRPGSAGNGSIDVRHPYLTRKYPTVADEKPAKPELENQLDRLNLLSLAVMLLEINVGKPMESPREQRHLGREGTFAVGADLLTAQRSLETQVNQGNLTLAFTKAITYCLQCYLDPTASLCNFEFSKTVEERVLEPLEREMQCLL</sequence>
<dbReference type="PANTHER" id="PTHR35186">
    <property type="entry name" value="ANK_REP_REGION DOMAIN-CONTAINING PROTEIN"/>
    <property type="match status" value="1"/>
</dbReference>
<dbReference type="AlphaFoldDB" id="A0AAD9HAW3"/>
<evidence type="ECO:0000259" key="2">
    <source>
        <dbReference type="Pfam" id="PF24476"/>
    </source>
</evidence>
<dbReference type="InterPro" id="IPR056002">
    <property type="entry name" value="DUF7580"/>
</dbReference>
<keyword evidence="1" id="KW-0732">Signal</keyword>
<protein>
    <recommendedName>
        <fullName evidence="2">DUF7580 domain-containing protein</fullName>
    </recommendedName>
</protein>
<comment type="caution">
    <text evidence="3">The sequence shown here is derived from an EMBL/GenBank/DDBJ whole genome shotgun (WGS) entry which is preliminary data.</text>
</comment>
<accession>A0AAD9HAW3</accession>
<keyword evidence="4" id="KW-1185">Reference proteome</keyword>
<feature type="signal peptide" evidence="1">
    <location>
        <begin position="1"/>
        <end position="18"/>
    </location>
</feature>
<reference evidence="3" key="1">
    <citation type="submission" date="2021-06" db="EMBL/GenBank/DDBJ databases">
        <title>Comparative genomics, transcriptomics and evolutionary studies reveal genomic signatures of adaptation to plant cell wall in hemibiotrophic fungi.</title>
        <authorList>
            <consortium name="DOE Joint Genome Institute"/>
            <person name="Baroncelli R."/>
            <person name="Diaz J.F."/>
            <person name="Benocci T."/>
            <person name="Peng M."/>
            <person name="Battaglia E."/>
            <person name="Haridas S."/>
            <person name="Andreopoulos W."/>
            <person name="Labutti K."/>
            <person name="Pangilinan J."/>
            <person name="Floch G.L."/>
            <person name="Makela M.R."/>
            <person name="Henrissat B."/>
            <person name="Grigoriev I.V."/>
            <person name="Crouch J.A."/>
            <person name="De Vries R.P."/>
            <person name="Sukno S.A."/>
            <person name="Thon M.R."/>
        </authorList>
    </citation>
    <scope>NUCLEOTIDE SEQUENCE</scope>
    <source>
        <strain evidence="3">MAFF235873</strain>
    </source>
</reference>
<evidence type="ECO:0000313" key="4">
    <source>
        <dbReference type="Proteomes" id="UP001232148"/>
    </source>
</evidence>
<feature type="domain" description="DUF7580" evidence="2">
    <location>
        <begin position="215"/>
        <end position="557"/>
    </location>
</feature>